<dbReference type="AlphaFoldDB" id="A0A139A050"/>
<proteinExistence type="predicted"/>
<protein>
    <submittedName>
        <fullName evidence="2">Uncharacterized protein</fullName>
    </submittedName>
</protein>
<feature type="compositionally biased region" description="Polar residues" evidence="1">
    <location>
        <begin position="32"/>
        <end position="47"/>
    </location>
</feature>
<reference evidence="2 3" key="1">
    <citation type="journal article" date="2015" name="Genome Biol. Evol.">
        <title>Phylogenomic analyses indicate that early fungi evolved digesting cell walls of algal ancestors of land plants.</title>
        <authorList>
            <person name="Chang Y."/>
            <person name="Wang S."/>
            <person name="Sekimoto S."/>
            <person name="Aerts A.L."/>
            <person name="Choi C."/>
            <person name="Clum A."/>
            <person name="LaButti K.M."/>
            <person name="Lindquist E.A."/>
            <person name="Yee Ngan C."/>
            <person name="Ohm R.A."/>
            <person name="Salamov A.A."/>
            <person name="Grigoriev I.V."/>
            <person name="Spatafora J.W."/>
            <person name="Berbee M.L."/>
        </authorList>
    </citation>
    <scope>NUCLEOTIDE SEQUENCE [LARGE SCALE GENOMIC DNA]</scope>
    <source>
        <strain evidence="2 3">JEL478</strain>
    </source>
</reference>
<dbReference type="EMBL" id="KQ965844">
    <property type="protein sequence ID" value="KXS09915.1"/>
    <property type="molecule type" value="Genomic_DNA"/>
</dbReference>
<keyword evidence="3" id="KW-1185">Reference proteome</keyword>
<evidence type="ECO:0000313" key="2">
    <source>
        <dbReference type="EMBL" id="KXS09915.1"/>
    </source>
</evidence>
<accession>A0A139A050</accession>
<dbReference type="Proteomes" id="UP000070544">
    <property type="component" value="Unassembled WGS sequence"/>
</dbReference>
<sequence length="77" mass="8623">MAGYSESNVERREWLRKLALETINLAKDPLSATPQPAKSTPRPSLNSIGAGIKPRHLELHQEFPNRAIQYLILATES</sequence>
<organism evidence="2 3">
    <name type="scientific">Gonapodya prolifera (strain JEL478)</name>
    <name type="common">Monoblepharis prolifera</name>
    <dbReference type="NCBI Taxonomy" id="1344416"/>
    <lineage>
        <taxon>Eukaryota</taxon>
        <taxon>Fungi</taxon>
        <taxon>Fungi incertae sedis</taxon>
        <taxon>Chytridiomycota</taxon>
        <taxon>Chytridiomycota incertae sedis</taxon>
        <taxon>Monoblepharidomycetes</taxon>
        <taxon>Monoblepharidales</taxon>
        <taxon>Gonapodyaceae</taxon>
        <taxon>Gonapodya</taxon>
    </lineage>
</organism>
<feature type="region of interest" description="Disordered" evidence="1">
    <location>
        <begin position="28"/>
        <end position="50"/>
    </location>
</feature>
<evidence type="ECO:0000256" key="1">
    <source>
        <dbReference type="SAM" id="MobiDB-lite"/>
    </source>
</evidence>
<evidence type="ECO:0000313" key="3">
    <source>
        <dbReference type="Proteomes" id="UP000070544"/>
    </source>
</evidence>
<gene>
    <name evidence="2" type="ORF">M427DRAFT_38155</name>
</gene>
<name>A0A139A050_GONPJ</name>